<dbReference type="InterPro" id="IPR036465">
    <property type="entry name" value="vWFA_dom_sf"/>
</dbReference>
<dbReference type="Gene3D" id="3.40.50.410">
    <property type="entry name" value="von Willebrand factor, type A domain"/>
    <property type="match status" value="1"/>
</dbReference>
<dbReference type="SUPFAM" id="SSF53300">
    <property type="entry name" value="vWA-like"/>
    <property type="match status" value="1"/>
</dbReference>
<dbReference type="InterPro" id="IPR024975">
    <property type="entry name" value="NOV_C"/>
</dbReference>
<proteinExistence type="predicted"/>
<comment type="caution">
    <text evidence="2">The sequence shown here is derived from an EMBL/GenBank/DDBJ whole genome shotgun (WGS) entry which is preliminary data.</text>
</comment>
<name>A0A176TB60_9FLAO</name>
<evidence type="ECO:0000259" key="1">
    <source>
        <dbReference type="Pfam" id="PF13020"/>
    </source>
</evidence>
<dbReference type="Proteomes" id="UP000076923">
    <property type="component" value="Unassembled WGS sequence"/>
</dbReference>
<feature type="domain" description="Protein NO VEIN C-terminal" evidence="1">
    <location>
        <begin position="287"/>
        <end position="372"/>
    </location>
</feature>
<evidence type="ECO:0000313" key="3">
    <source>
        <dbReference type="Proteomes" id="UP000076923"/>
    </source>
</evidence>
<sequence length="410" mass="46818">MGDCKGIIENYKDYLLPDGSTRLELAKKILLSEIIPTIDYASNITVSLFYSLESTEKPREIVQPILHKGKNDEQLKNAIKGIAIPHETGGTPITDALLNCINRLKNYSDSDRKIILITDGEETGKKDYKIAAKNALKVSGISCNIFIVGISLKPEARIKAESLVKETKGEYFHLETSNYNKTTIQNKLIPLKSALIVDTVNKITSTKIEEPKVEINKTHDEKSTPEKITALEQNVSDNNKLLNLISKQVSLIQSGISKQNEEDDFDDENLIVRENRQLNEKVRKASETYLFGLLKKKFGERIQWMNENGESGESYDFKVLDSIDNSIEYYIECKGTIGKEKVFYMTKNEWSLFLKNSSKYQVYFISDALLNPKEIKIDNLMNWILTEKVVPYPTRNRKQKAERIIFTIIE</sequence>
<dbReference type="AlphaFoldDB" id="A0A176TB60"/>
<reference evidence="2 3" key="1">
    <citation type="submission" date="2016-02" db="EMBL/GenBank/DDBJ databases">
        <title>Draft genome sequence of Polaribacter atrinae KACC17473.</title>
        <authorList>
            <person name="Shin S.-K."/>
            <person name="Yi H."/>
        </authorList>
    </citation>
    <scope>NUCLEOTIDE SEQUENCE [LARGE SCALE GENOMIC DNA]</scope>
    <source>
        <strain evidence="2 3">KACC 17473</strain>
    </source>
</reference>
<protein>
    <recommendedName>
        <fullName evidence="1">Protein NO VEIN C-terminal domain-containing protein</fullName>
    </recommendedName>
</protein>
<gene>
    <name evidence="2" type="ORF">LPB303_10065</name>
</gene>
<dbReference type="CDD" id="cd00198">
    <property type="entry name" value="vWFA"/>
    <property type="match status" value="1"/>
</dbReference>
<dbReference type="EMBL" id="LVWE01000034">
    <property type="protein sequence ID" value="OAD44921.1"/>
    <property type="molecule type" value="Genomic_DNA"/>
</dbReference>
<keyword evidence="3" id="KW-1185">Reference proteome</keyword>
<dbReference type="STRING" id="1333662.LPB303_10065"/>
<evidence type="ECO:0000313" key="2">
    <source>
        <dbReference type="EMBL" id="OAD44921.1"/>
    </source>
</evidence>
<dbReference type="Pfam" id="PF13020">
    <property type="entry name" value="NOV_C"/>
    <property type="match status" value="1"/>
</dbReference>
<organism evidence="2 3">
    <name type="scientific">Polaribacter atrinae</name>
    <dbReference type="NCBI Taxonomy" id="1333662"/>
    <lineage>
        <taxon>Bacteria</taxon>
        <taxon>Pseudomonadati</taxon>
        <taxon>Bacteroidota</taxon>
        <taxon>Flavobacteriia</taxon>
        <taxon>Flavobacteriales</taxon>
        <taxon>Flavobacteriaceae</taxon>
    </lineage>
</organism>
<accession>A0A176TB60</accession>